<keyword evidence="6" id="KW-1185">Reference proteome</keyword>
<dbReference type="AlphaFoldDB" id="A0A9X1BBE3"/>
<dbReference type="RefSeq" id="WP_200773152.1">
    <property type="nucleotide sequence ID" value="NZ_CP072329.1"/>
</dbReference>
<dbReference type="GO" id="GO:0004751">
    <property type="term" value="F:ribose-5-phosphate isomerase activity"/>
    <property type="evidence" value="ECO:0007669"/>
    <property type="project" value="TreeGrafter"/>
</dbReference>
<dbReference type="NCBIfam" id="TIGR00689">
    <property type="entry name" value="rpiB_lacA_lacB"/>
    <property type="match status" value="1"/>
</dbReference>
<sequence length="172" mass="18821">MKIALGCDHIVTDVKMKISKHLKEQGHEVIDVGTYDFVRTHYPIYGRLIAEEVVKGNADFGVALCGTGVGIAVAADKVPGTRVTLVGDVVTARAARENLNSNIVAFGGAILGINFINNIVDEFINTKYEENPEKEKLIAKIDQLSEVTPDVAANDHIFDEENAKWARGEYHD</sequence>
<dbReference type="PANTHER" id="PTHR30345:SF0">
    <property type="entry name" value="DNA DAMAGE-REPAIR_TOLERATION PROTEIN DRT102"/>
    <property type="match status" value="1"/>
</dbReference>
<dbReference type="EC" id="5.3.1.26" evidence="5"/>
<evidence type="ECO:0000256" key="3">
    <source>
        <dbReference type="ARBA" id="ARBA00023235"/>
    </source>
</evidence>
<protein>
    <submittedName>
        <fullName evidence="4 5">Galactose-6-phosphate isomerase</fullName>
        <ecNumber evidence="5">5.3.1.26</ecNumber>
    </submittedName>
</protein>
<keyword evidence="2" id="KW-0423">Lactose metabolism</keyword>
<dbReference type="GO" id="GO:0009052">
    <property type="term" value="P:pentose-phosphate shunt, non-oxidative branch"/>
    <property type="evidence" value="ECO:0007669"/>
    <property type="project" value="TreeGrafter"/>
</dbReference>
<evidence type="ECO:0000313" key="5">
    <source>
        <dbReference type="EMBL" id="QUB38351.1"/>
    </source>
</evidence>
<evidence type="ECO:0000256" key="1">
    <source>
        <dbReference type="ARBA" id="ARBA00008754"/>
    </source>
</evidence>
<dbReference type="NCBIfam" id="NF006381">
    <property type="entry name" value="PRK08622.1"/>
    <property type="match status" value="1"/>
</dbReference>
<dbReference type="EMBL" id="MRXX01000012">
    <property type="protein sequence ID" value="MBK4780211.1"/>
    <property type="molecule type" value="Genomic_DNA"/>
</dbReference>
<gene>
    <name evidence="5" type="primary">lacB</name>
    <name evidence="4" type="ORF">BTU61_08420</name>
    <name evidence="5" type="ORF">J4854_07325</name>
</gene>
<evidence type="ECO:0000313" key="7">
    <source>
        <dbReference type="Proteomes" id="UP001138780"/>
    </source>
</evidence>
<dbReference type="InterPro" id="IPR003500">
    <property type="entry name" value="RpiB_LacA_LacB"/>
</dbReference>
<dbReference type="PIRSF" id="PIRSF005384">
    <property type="entry name" value="RpiB_LacA_B"/>
    <property type="match status" value="1"/>
</dbReference>
<reference evidence="5 6" key="2">
    <citation type="submission" date="2021-03" db="EMBL/GenBank/DDBJ databases">
        <title>Human Oral Microbial Genomes.</title>
        <authorList>
            <person name="Johnston C.D."/>
            <person name="Chen T."/>
            <person name="Dewhirst F.E."/>
        </authorList>
    </citation>
    <scope>NUCLEOTIDE SEQUENCE [LARGE SCALE GENOMIC DNA]</scope>
    <source>
        <strain evidence="5 6">CCUG 66490</strain>
    </source>
</reference>
<dbReference type="GO" id="GO:0019316">
    <property type="term" value="P:D-allose catabolic process"/>
    <property type="evidence" value="ECO:0007669"/>
    <property type="project" value="TreeGrafter"/>
</dbReference>
<proteinExistence type="inferred from homology"/>
<dbReference type="GO" id="GO:0050044">
    <property type="term" value="F:galactose-6-phosphate isomerase activity"/>
    <property type="evidence" value="ECO:0007669"/>
    <property type="project" value="UniProtKB-EC"/>
</dbReference>
<dbReference type="Proteomes" id="UP001138780">
    <property type="component" value="Unassembled WGS sequence"/>
</dbReference>
<dbReference type="Proteomes" id="UP000676511">
    <property type="component" value="Chromosome"/>
</dbReference>
<dbReference type="Gene3D" id="3.40.1400.10">
    <property type="entry name" value="Sugar-phosphate isomerase, RpiB/LacA/LacB"/>
    <property type="match status" value="1"/>
</dbReference>
<dbReference type="Pfam" id="PF02502">
    <property type="entry name" value="LacAB_rpiB"/>
    <property type="match status" value="1"/>
</dbReference>
<reference evidence="4" key="1">
    <citation type="submission" date="2016-12" db="EMBL/GenBank/DDBJ databases">
        <title>Draft genome of Streptococcus lactarius CCUG 66490T type strain.</title>
        <authorList>
            <person name="Salva-Serra F."/>
            <person name="Engstrom-Jakobsson H."/>
            <person name="Thorell K."/>
            <person name="Gomila M."/>
            <person name="Gonzales-Siles L."/>
            <person name="Busquets A."/>
            <person name="Jaen-Luchoro D."/>
            <person name="Karlsson R."/>
            <person name="Kristiansson E."/>
            <person name="Moore E."/>
        </authorList>
    </citation>
    <scope>NUCLEOTIDE SEQUENCE</scope>
    <source>
        <strain evidence="4">CCUG 66490</strain>
    </source>
</reference>
<dbReference type="SUPFAM" id="SSF89623">
    <property type="entry name" value="Ribose/Galactose isomerase RpiB/AlsB"/>
    <property type="match status" value="1"/>
</dbReference>
<keyword evidence="3 4" id="KW-0413">Isomerase</keyword>
<dbReference type="InterPro" id="IPR036569">
    <property type="entry name" value="RpiB_LacA_LacB_sf"/>
</dbReference>
<evidence type="ECO:0000313" key="6">
    <source>
        <dbReference type="Proteomes" id="UP000676511"/>
    </source>
</evidence>
<comment type="similarity">
    <text evidence="1">Belongs to the LacAB/RpiB family.</text>
</comment>
<dbReference type="EMBL" id="CP072329">
    <property type="protein sequence ID" value="QUB38351.1"/>
    <property type="molecule type" value="Genomic_DNA"/>
</dbReference>
<evidence type="ECO:0000256" key="2">
    <source>
        <dbReference type="ARBA" id="ARBA00022736"/>
    </source>
</evidence>
<organism evidence="4 7">
    <name type="scientific">Streptococcus lactarius</name>
    <dbReference type="NCBI Taxonomy" id="684066"/>
    <lineage>
        <taxon>Bacteria</taxon>
        <taxon>Bacillati</taxon>
        <taxon>Bacillota</taxon>
        <taxon>Bacilli</taxon>
        <taxon>Lactobacillales</taxon>
        <taxon>Streptococcaceae</taxon>
        <taxon>Streptococcus</taxon>
    </lineage>
</organism>
<dbReference type="PANTHER" id="PTHR30345">
    <property type="entry name" value="RIBOSE-5-PHOSPHATE ISOMERASE B"/>
    <property type="match status" value="1"/>
</dbReference>
<name>A0A9X1BBE3_9STRE</name>
<dbReference type="GO" id="GO:0005988">
    <property type="term" value="P:lactose metabolic process"/>
    <property type="evidence" value="ECO:0007669"/>
    <property type="project" value="UniProtKB-KW"/>
</dbReference>
<accession>A0A9X1BBE3</accession>
<evidence type="ECO:0000313" key="4">
    <source>
        <dbReference type="EMBL" id="MBK4780211.1"/>
    </source>
</evidence>